<dbReference type="HAMAP" id="MF_00104">
    <property type="entry name" value="RNase_III"/>
    <property type="match status" value="1"/>
</dbReference>
<dbReference type="SUPFAM" id="SSF54768">
    <property type="entry name" value="dsRNA-binding domain-like"/>
    <property type="match status" value="1"/>
</dbReference>
<evidence type="ECO:0000256" key="14">
    <source>
        <dbReference type="ARBA" id="ARBA00022884"/>
    </source>
</evidence>
<dbReference type="Gene3D" id="1.10.1520.10">
    <property type="entry name" value="Ribonuclease III domain"/>
    <property type="match status" value="1"/>
</dbReference>
<dbReference type="FunFam" id="1.10.1520.10:FF:000001">
    <property type="entry name" value="Ribonuclease 3"/>
    <property type="match status" value="1"/>
</dbReference>
<dbReference type="SUPFAM" id="SSF69065">
    <property type="entry name" value="RNase III domain-like"/>
    <property type="match status" value="1"/>
</dbReference>
<dbReference type="PANTHER" id="PTHR11207">
    <property type="entry name" value="RIBONUCLEASE III"/>
    <property type="match status" value="1"/>
</dbReference>
<dbReference type="GO" id="GO:0006397">
    <property type="term" value="P:mRNA processing"/>
    <property type="evidence" value="ECO:0007669"/>
    <property type="project" value="UniProtKB-UniRule"/>
</dbReference>
<dbReference type="GO" id="GO:0042802">
    <property type="term" value="F:identical protein binding"/>
    <property type="evidence" value="ECO:0007669"/>
    <property type="project" value="UniProtKB-ARBA"/>
</dbReference>
<feature type="active site" evidence="15">
    <location>
        <position position="59"/>
    </location>
</feature>
<proteinExistence type="inferred from homology"/>
<comment type="cofactor">
    <cofactor evidence="15">
        <name>Mg(2+)</name>
        <dbReference type="ChEBI" id="CHEBI:18420"/>
    </cofactor>
</comment>
<evidence type="ECO:0000256" key="13">
    <source>
        <dbReference type="ARBA" id="ARBA00022842"/>
    </source>
</evidence>
<dbReference type="GO" id="GO:0005737">
    <property type="term" value="C:cytoplasm"/>
    <property type="evidence" value="ECO:0007669"/>
    <property type="project" value="UniProtKB-SubCell"/>
</dbReference>
<dbReference type="SMART" id="SM00358">
    <property type="entry name" value="DSRM"/>
    <property type="match status" value="1"/>
</dbReference>
<name>A0A1T4M353_TREPO</name>
<dbReference type="GO" id="GO:0010468">
    <property type="term" value="P:regulation of gene expression"/>
    <property type="evidence" value="ECO:0007669"/>
    <property type="project" value="TreeGrafter"/>
</dbReference>
<keyword evidence="11 15" id="KW-0255">Endonuclease</keyword>
<dbReference type="SMART" id="SM00535">
    <property type="entry name" value="RIBOc"/>
    <property type="match status" value="1"/>
</dbReference>
<keyword evidence="8 15" id="KW-0819">tRNA processing</keyword>
<feature type="domain" description="RNase III" evidence="17">
    <location>
        <begin position="13"/>
        <end position="142"/>
    </location>
</feature>
<dbReference type="CDD" id="cd10845">
    <property type="entry name" value="DSRM_RNAse_III_family"/>
    <property type="match status" value="1"/>
</dbReference>
<feature type="binding site" evidence="15">
    <location>
        <position position="55"/>
    </location>
    <ligand>
        <name>Mg(2+)</name>
        <dbReference type="ChEBI" id="CHEBI:18420"/>
    </ligand>
</feature>
<keyword evidence="14 15" id="KW-0694">RNA-binding</keyword>
<organism evidence="18 19">
    <name type="scientific">Treponema porcinum</name>
    <dbReference type="NCBI Taxonomy" id="261392"/>
    <lineage>
        <taxon>Bacteria</taxon>
        <taxon>Pseudomonadati</taxon>
        <taxon>Spirochaetota</taxon>
        <taxon>Spirochaetia</taxon>
        <taxon>Spirochaetales</taxon>
        <taxon>Treponemataceae</taxon>
        <taxon>Treponema</taxon>
    </lineage>
</organism>
<reference evidence="18 19" key="1">
    <citation type="submission" date="2017-02" db="EMBL/GenBank/DDBJ databases">
        <authorList>
            <person name="Peterson S.W."/>
        </authorList>
    </citation>
    <scope>NUCLEOTIDE SEQUENCE [LARGE SCALE GENOMIC DNA]</scope>
    <source>
        <strain evidence="18 19">ATCC BAA-908</strain>
    </source>
</reference>
<dbReference type="GO" id="GO:0046872">
    <property type="term" value="F:metal ion binding"/>
    <property type="evidence" value="ECO:0007669"/>
    <property type="project" value="UniProtKB-KW"/>
</dbReference>
<dbReference type="NCBIfam" id="TIGR02191">
    <property type="entry name" value="RNaseIII"/>
    <property type="match status" value="1"/>
</dbReference>
<dbReference type="InterPro" id="IPR014720">
    <property type="entry name" value="dsRBD_dom"/>
</dbReference>
<evidence type="ECO:0000259" key="17">
    <source>
        <dbReference type="PROSITE" id="PS50142"/>
    </source>
</evidence>
<evidence type="ECO:0000256" key="8">
    <source>
        <dbReference type="ARBA" id="ARBA00022694"/>
    </source>
</evidence>
<evidence type="ECO:0000256" key="4">
    <source>
        <dbReference type="ARBA" id="ARBA00011738"/>
    </source>
</evidence>
<keyword evidence="6 15" id="KW-0698">rRNA processing</keyword>
<dbReference type="EMBL" id="FUWG01000014">
    <property type="protein sequence ID" value="SJZ61317.1"/>
    <property type="molecule type" value="Genomic_DNA"/>
</dbReference>
<comment type="similarity">
    <text evidence="3">Belongs to the ribonuclease III family.</text>
</comment>
<comment type="subunit">
    <text evidence="4 15">Homodimer.</text>
</comment>
<dbReference type="Pfam" id="PF14622">
    <property type="entry name" value="Ribonucleas_3_3"/>
    <property type="match status" value="1"/>
</dbReference>
<dbReference type="InterPro" id="IPR036389">
    <property type="entry name" value="RNase_III_sf"/>
</dbReference>
<dbReference type="GO" id="GO:0008033">
    <property type="term" value="P:tRNA processing"/>
    <property type="evidence" value="ECO:0007669"/>
    <property type="project" value="UniProtKB-KW"/>
</dbReference>
<evidence type="ECO:0000256" key="7">
    <source>
        <dbReference type="ARBA" id="ARBA00022664"/>
    </source>
</evidence>
<evidence type="ECO:0000256" key="5">
    <source>
        <dbReference type="ARBA" id="ARBA00022490"/>
    </source>
</evidence>
<sequence length="236" mass="26586">MSNTFSNERKRQLVLFCKERNLHFKNLELLDLAFHHRSYSNENISHKHYNNERLEFLGDSVLGLATASFLYNDMRKNQEGDLAKIKSVVVSEKSLSPVALEFGIDKMLVLGRGEELSGGRNKPAILADCMEAIIGAYYIDQGFEAAEKYILSFIIPAVRKVQHDGGKDYKTLLQELYQKKSKQCPVYKTVEVSGPDHDQTFKVCVELGGVTYGPESGKSKKEAEQNVAKAAYEAIR</sequence>
<dbReference type="CDD" id="cd00593">
    <property type="entry name" value="RIBOc"/>
    <property type="match status" value="1"/>
</dbReference>
<dbReference type="PROSITE" id="PS50142">
    <property type="entry name" value="RNASE_3_2"/>
    <property type="match status" value="1"/>
</dbReference>
<evidence type="ECO:0000256" key="9">
    <source>
        <dbReference type="ARBA" id="ARBA00022722"/>
    </source>
</evidence>
<evidence type="ECO:0000256" key="12">
    <source>
        <dbReference type="ARBA" id="ARBA00022801"/>
    </source>
</evidence>
<dbReference type="InterPro" id="IPR000999">
    <property type="entry name" value="RNase_III_dom"/>
</dbReference>
<dbReference type="GeneID" id="78317089"/>
<keyword evidence="9 15" id="KW-0540">Nuclease</keyword>
<evidence type="ECO:0000256" key="10">
    <source>
        <dbReference type="ARBA" id="ARBA00022723"/>
    </source>
</evidence>
<feature type="domain" description="DRBM" evidence="16">
    <location>
        <begin position="168"/>
        <end position="236"/>
    </location>
</feature>
<feature type="binding site" evidence="15">
    <location>
        <position position="128"/>
    </location>
    <ligand>
        <name>Mg(2+)</name>
        <dbReference type="ChEBI" id="CHEBI:18420"/>
    </ligand>
</feature>
<dbReference type="GO" id="GO:0006364">
    <property type="term" value="P:rRNA processing"/>
    <property type="evidence" value="ECO:0007669"/>
    <property type="project" value="UniProtKB-UniRule"/>
</dbReference>
<keyword evidence="12 15" id="KW-0378">Hydrolase</keyword>
<evidence type="ECO:0000259" key="16">
    <source>
        <dbReference type="PROSITE" id="PS50137"/>
    </source>
</evidence>
<dbReference type="RefSeq" id="WP_078933711.1">
    <property type="nucleotide sequence ID" value="NZ_FUWG01000014.1"/>
</dbReference>
<dbReference type="GO" id="GO:0004525">
    <property type="term" value="F:ribonuclease III activity"/>
    <property type="evidence" value="ECO:0007669"/>
    <property type="project" value="UniProtKB-UniRule"/>
</dbReference>
<dbReference type="PANTHER" id="PTHR11207:SF0">
    <property type="entry name" value="RIBONUCLEASE 3"/>
    <property type="match status" value="1"/>
</dbReference>
<evidence type="ECO:0000256" key="2">
    <source>
        <dbReference type="ARBA" id="ARBA00004496"/>
    </source>
</evidence>
<keyword evidence="13 15" id="KW-0460">Magnesium</keyword>
<feature type="active site" evidence="15">
    <location>
        <position position="131"/>
    </location>
</feature>
<protein>
    <recommendedName>
        <fullName evidence="15">Ribonuclease 3</fullName>
        <ecNumber evidence="15">3.1.26.3</ecNumber>
    </recommendedName>
    <alternativeName>
        <fullName evidence="15">Ribonuclease III</fullName>
        <shortName evidence="15">RNase III</shortName>
    </alternativeName>
</protein>
<dbReference type="EC" id="3.1.26.3" evidence="15"/>
<comment type="subcellular location">
    <subcellularLocation>
        <location evidence="2 15">Cytoplasm</location>
    </subcellularLocation>
</comment>
<comment type="function">
    <text evidence="15">Digests double-stranded RNA. Involved in the processing of primary rRNA transcript to yield the immediate precursors to the large and small rRNAs (23S and 16S). Processes some mRNAs, and tRNAs when they are encoded in the rRNA operon. Processes pre-crRNA and tracrRNA of type II CRISPR loci if present in the organism.</text>
</comment>
<dbReference type="PROSITE" id="PS00517">
    <property type="entry name" value="RNASE_3_1"/>
    <property type="match status" value="1"/>
</dbReference>
<dbReference type="PROSITE" id="PS50137">
    <property type="entry name" value="DS_RBD"/>
    <property type="match status" value="1"/>
</dbReference>
<dbReference type="InterPro" id="IPR011907">
    <property type="entry name" value="RNase_III"/>
</dbReference>
<evidence type="ECO:0000313" key="18">
    <source>
        <dbReference type="EMBL" id="SJZ61317.1"/>
    </source>
</evidence>
<evidence type="ECO:0000256" key="11">
    <source>
        <dbReference type="ARBA" id="ARBA00022759"/>
    </source>
</evidence>
<dbReference type="GO" id="GO:0019843">
    <property type="term" value="F:rRNA binding"/>
    <property type="evidence" value="ECO:0007669"/>
    <property type="project" value="UniProtKB-KW"/>
</dbReference>
<gene>
    <name evidence="15" type="primary">rnc</name>
    <name evidence="18" type="ORF">SAMN02745149_01808</name>
</gene>
<evidence type="ECO:0000256" key="3">
    <source>
        <dbReference type="ARBA" id="ARBA00010183"/>
    </source>
</evidence>
<feature type="binding site" evidence="15">
    <location>
        <position position="131"/>
    </location>
    <ligand>
        <name>Mg(2+)</name>
        <dbReference type="ChEBI" id="CHEBI:18420"/>
    </ligand>
</feature>
<keyword evidence="7 15" id="KW-0507">mRNA processing</keyword>
<dbReference type="FunFam" id="3.30.160.20:FF:000003">
    <property type="entry name" value="Ribonuclease 3"/>
    <property type="match status" value="1"/>
</dbReference>
<dbReference type="STRING" id="261392.SAMN02745149_01808"/>
<keyword evidence="15" id="KW-0699">rRNA-binding</keyword>
<evidence type="ECO:0000256" key="15">
    <source>
        <dbReference type="HAMAP-Rule" id="MF_00104"/>
    </source>
</evidence>
<dbReference type="Gene3D" id="3.30.160.20">
    <property type="match status" value="1"/>
</dbReference>
<dbReference type="Proteomes" id="UP000190423">
    <property type="component" value="Unassembled WGS sequence"/>
</dbReference>
<dbReference type="OrthoDB" id="9805026at2"/>
<evidence type="ECO:0000256" key="1">
    <source>
        <dbReference type="ARBA" id="ARBA00000109"/>
    </source>
</evidence>
<keyword evidence="10 15" id="KW-0479">Metal-binding</keyword>
<dbReference type="Pfam" id="PF00035">
    <property type="entry name" value="dsrm"/>
    <property type="match status" value="1"/>
</dbReference>
<dbReference type="GO" id="GO:0003725">
    <property type="term" value="F:double-stranded RNA binding"/>
    <property type="evidence" value="ECO:0007669"/>
    <property type="project" value="TreeGrafter"/>
</dbReference>
<accession>A0A1T4M353</accession>
<comment type="catalytic activity">
    <reaction evidence="1 15">
        <text>Endonucleolytic cleavage to 5'-phosphomonoester.</text>
        <dbReference type="EC" id="3.1.26.3"/>
    </reaction>
</comment>
<evidence type="ECO:0000313" key="19">
    <source>
        <dbReference type="Proteomes" id="UP000190423"/>
    </source>
</evidence>
<keyword evidence="19" id="KW-1185">Reference proteome</keyword>
<keyword evidence="5 15" id="KW-0963">Cytoplasm</keyword>
<evidence type="ECO:0000256" key="6">
    <source>
        <dbReference type="ARBA" id="ARBA00022552"/>
    </source>
</evidence>
<dbReference type="AlphaFoldDB" id="A0A1T4M353"/>